<feature type="domain" description="DJ-1/PfpI" evidence="2">
    <location>
        <begin position="1"/>
        <end position="164"/>
    </location>
</feature>
<accession>A0A650CFM2</accession>
<dbReference type="GeneID" id="42800476"/>
<evidence type="ECO:0000256" key="1">
    <source>
        <dbReference type="ARBA" id="ARBA00008542"/>
    </source>
</evidence>
<name>A0A650CFM2_SULOH</name>
<reference evidence="4 5" key="1">
    <citation type="submission" date="2019-10" db="EMBL/GenBank/DDBJ databases">
        <title>Genome Sequences from Six Type Strain Members of the Archaeal Family Sulfolobaceae: Acidianus ambivalens, Acidianus infernus, Metallosphaera prunae, Stygiolobus azoricus, Sulfolobus metallicus, and Sulfurisphaera ohwakuensis.</title>
        <authorList>
            <person name="Counts J.A."/>
            <person name="Kelly R.M."/>
        </authorList>
    </citation>
    <scope>NUCLEOTIDE SEQUENCE [LARGE SCALE GENOMIC DNA]</scope>
    <source>
        <strain evidence="4 5">TA-1</strain>
    </source>
</reference>
<evidence type="ECO:0000259" key="2">
    <source>
        <dbReference type="Pfam" id="PF01965"/>
    </source>
</evidence>
<dbReference type="Proteomes" id="UP000427373">
    <property type="component" value="Chromosome"/>
</dbReference>
<dbReference type="CDD" id="cd03134">
    <property type="entry name" value="GATase1_PfpI_like"/>
    <property type="match status" value="1"/>
</dbReference>
<comment type="similarity">
    <text evidence="1">Belongs to the peptidase C56 family.</text>
</comment>
<dbReference type="PANTHER" id="PTHR42733:SF2">
    <property type="entry name" value="DJ-1_THIJ_PFPI FAMILY PROTEIN"/>
    <property type="match status" value="1"/>
</dbReference>
<protein>
    <submittedName>
        <fullName evidence="4">DJ-1/PfpI/YhbO family deglycase/protease</fullName>
    </submittedName>
    <submittedName>
        <fullName evidence="3">Protease I</fullName>
        <ecNumber evidence="3">3.2.-.-</ecNumber>
    </submittedName>
</protein>
<dbReference type="KEGG" id="soh:D1869_04485"/>
<sequence>MKVLFIVGDEYEDIELLYPFYRVIEEGYQPIIAGKEAGAKIVGKHGYSVVADIAFKDVKVEDYLALVIPGGRGPERIRTLPEVKELTRRFFLDKKPVAAICHGPQVLISAGVIKGRKVTSVASIKDDIIAAGGEYVDAPLVEDENLISSRHPGDLPYFTKGLLKALKSVREKS</sequence>
<keyword evidence="5" id="KW-1185">Reference proteome</keyword>
<dbReference type="AlphaFoldDB" id="A0A650CFM2"/>
<evidence type="ECO:0000313" key="5">
    <source>
        <dbReference type="Proteomes" id="UP000427373"/>
    </source>
</evidence>
<dbReference type="GO" id="GO:0016798">
    <property type="term" value="F:hydrolase activity, acting on glycosyl bonds"/>
    <property type="evidence" value="ECO:0007669"/>
    <property type="project" value="UniProtKB-KW"/>
</dbReference>
<dbReference type="EMBL" id="CP045484">
    <property type="protein sequence ID" value="QGR16536.1"/>
    <property type="molecule type" value="Genomic_DNA"/>
</dbReference>
<reference evidence="3 6" key="2">
    <citation type="submission" date="2020-08" db="EMBL/GenBank/DDBJ databases">
        <title>Genomic Encyclopedia of Type Strains, Phase IV (KMG-IV): sequencing the most valuable type-strain genomes for metagenomic binning, comparative biology and taxonomic classification.</title>
        <authorList>
            <person name="Goeker M."/>
        </authorList>
    </citation>
    <scope>NUCLEOTIDE SEQUENCE [LARGE SCALE GENOMIC DNA]</scope>
    <source>
        <strain evidence="3 6">DSM 12421</strain>
    </source>
</reference>
<dbReference type="Proteomes" id="UP000582213">
    <property type="component" value="Unassembled WGS sequence"/>
</dbReference>
<dbReference type="GO" id="GO:0006508">
    <property type="term" value="P:proteolysis"/>
    <property type="evidence" value="ECO:0007669"/>
    <property type="project" value="UniProtKB-KW"/>
</dbReference>
<evidence type="ECO:0000313" key="4">
    <source>
        <dbReference type="EMBL" id="QGR16536.1"/>
    </source>
</evidence>
<dbReference type="SUPFAM" id="SSF52317">
    <property type="entry name" value="Class I glutamine amidotransferase-like"/>
    <property type="match status" value="1"/>
</dbReference>
<keyword evidence="4" id="KW-0645">Protease</keyword>
<dbReference type="NCBIfam" id="TIGR01382">
    <property type="entry name" value="PfpI"/>
    <property type="match status" value="1"/>
</dbReference>
<dbReference type="InterPro" id="IPR002818">
    <property type="entry name" value="DJ-1/PfpI"/>
</dbReference>
<dbReference type="Gene3D" id="3.40.50.880">
    <property type="match status" value="1"/>
</dbReference>
<organism evidence="4 5">
    <name type="scientific">Sulfurisphaera ohwakuensis</name>
    <dbReference type="NCBI Taxonomy" id="69656"/>
    <lineage>
        <taxon>Archaea</taxon>
        <taxon>Thermoproteota</taxon>
        <taxon>Thermoprotei</taxon>
        <taxon>Sulfolobales</taxon>
        <taxon>Sulfolobaceae</taxon>
        <taxon>Sulfurisphaera</taxon>
    </lineage>
</organism>
<dbReference type="InterPro" id="IPR029062">
    <property type="entry name" value="Class_I_gatase-like"/>
</dbReference>
<keyword evidence="3" id="KW-0326">Glycosidase</keyword>
<dbReference type="RefSeq" id="WP_156014092.1">
    <property type="nucleotide sequence ID" value="NZ_CP045484.1"/>
</dbReference>
<dbReference type="PROSITE" id="PS51276">
    <property type="entry name" value="PEPTIDASE_C56_PFPI"/>
    <property type="match status" value="1"/>
</dbReference>
<keyword evidence="3" id="KW-0378">Hydrolase</keyword>
<dbReference type="OrthoDB" id="82036at2157"/>
<evidence type="ECO:0000313" key="6">
    <source>
        <dbReference type="Proteomes" id="UP000582213"/>
    </source>
</evidence>
<evidence type="ECO:0000313" key="3">
    <source>
        <dbReference type="EMBL" id="MBB5254163.1"/>
    </source>
</evidence>
<dbReference type="PANTHER" id="PTHR42733">
    <property type="entry name" value="DJ-1 PROTEIN"/>
    <property type="match status" value="1"/>
</dbReference>
<proteinExistence type="inferred from homology"/>
<dbReference type="GO" id="GO:0008233">
    <property type="term" value="F:peptidase activity"/>
    <property type="evidence" value="ECO:0007669"/>
    <property type="project" value="UniProtKB-KW"/>
</dbReference>
<gene>
    <name evidence="4" type="ORF">D1869_04485</name>
    <name evidence="3" type="ORF">HNQ62_001936</name>
</gene>
<dbReference type="Pfam" id="PF01965">
    <property type="entry name" value="DJ-1_PfpI"/>
    <property type="match status" value="1"/>
</dbReference>
<dbReference type="InterPro" id="IPR006286">
    <property type="entry name" value="C56_PfpI-like"/>
</dbReference>
<dbReference type="EMBL" id="JACHFY010000011">
    <property type="protein sequence ID" value="MBB5254163.1"/>
    <property type="molecule type" value="Genomic_DNA"/>
</dbReference>
<dbReference type="EC" id="3.2.-.-" evidence="3"/>